<organism evidence="2 3">
    <name type="scientific">Herbaspirillum lusitanum</name>
    <dbReference type="NCBI Taxonomy" id="213312"/>
    <lineage>
        <taxon>Bacteria</taxon>
        <taxon>Pseudomonadati</taxon>
        <taxon>Pseudomonadota</taxon>
        <taxon>Betaproteobacteria</taxon>
        <taxon>Burkholderiales</taxon>
        <taxon>Oxalobacteraceae</taxon>
        <taxon>Herbaspirillum</taxon>
    </lineage>
</organism>
<dbReference type="Gene3D" id="1.10.260.40">
    <property type="entry name" value="lambda repressor-like DNA-binding domains"/>
    <property type="match status" value="1"/>
</dbReference>
<gene>
    <name evidence="2" type="ORF">PQR62_12290</name>
</gene>
<proteinExistence type="predicted"/>
<dbReference type="PROSITE" id="PS50943">
    <property type="entry name" value="HTH_CROC1"/>
    <property type="match status" value="1"/>
</dbReference>
<name>A0ABW9AB99_9BURK</name>
<evidence type="ECO:0000313" key="3">
    <source>
        <dbReference type="Proteomes" id="UP001629246"/>
    </source>
</evidence>
<dbReference type="RefSeq" id="WP_408158236.1">
    <property type="nucleotide sequence ID" value="NZ_JAQQFM010000005.1"/>
</dbReference>
<dbReference type="InterPro" id="IPR010982">
    <property type="entry name" value="Lambda_DNA-bd_dom_sf"/>
</dbReference>
<reference evidence="2 3" key="1">
    <citation type="journal article" date="2024" name="Chem. Sci.">
        <title>Discovery of megapolipeptins by genome mining of a Burkholderiales bacteria collection.</title>
        <authorList>
            <person name="Paulo B.S."/>
            <person name="Recchia M.J.J."/>
            <person name="Lee S."/>
            <person name="Fergusson C.H."/>
            <person name="Romanowski S.B."/>
            <person name="Hernandez A."/>
            <person name="Krull N."/>
            <person name="Liu D.Y."/>
            <person name="Cavanagh H."/>
            <person name="Bos A."/>
            <person name="Gray C.A."/>
            <person name="Murphy B.T."/>
            <person name="Linington R.G."/>
            <person name="Eustaquio A.S."/>
        </authorList>
    </citation>
    <scope>NUCLEOTIDE SEQUENCE [LARGE SCALE GENOMIC DNA]</scope>
    <source>
        <strain evidence="2 3">RL21-008-BIB-A</strain>
    </source>
</reference>
<dbReference type="InterPro" id="IPR001387">
    <property type="entry name" value="Cro/C1-type_HTH"/>
</dbReference>
<sequence length="82" mass="9441">MPNPIHQSNYTLFREMLAHIRLEKGLLQSEVAERLGKPQSFISKYERGERRLDFAEFVEITEALDIDAAAFVAQYQARLGKS</sequence>
<protein>
    <submittedName>
        <fullName evidence="2">Helix-turn-helix transcriptional regulator</fullName>
    </submittedName>
</protein>
<accession>A0ABW9AB99</accession>
<evidence type="ECO:0000313" key="2">
    <source>
        <dbReference type="EMBL" id="MFL9925048.1"/>
    </source>
</evidence>
<feature type="domain" description="HTH cro/C1-type" evidence="1">
    <location>
        <begin position="17"/>
        <end position="71"/>
    </location>
</feature>
<dbReference type="Pfam" id="PF01381">
    <property type="entry name" value="HTH_3"/>
    <property type="match status" value="1"/>
</dbReference>
<dbReference type="Proteomes" id="UP001629246">
    <property type="component" value="Unassembled WGS sequence"/>
</dbReference>
<comment type="caution">
    <text evidence="2">The sequence shown here is derived from an EMBL/GenBank/DDBJ whole genome shotgun (WGS) entry which is preliminary data.</text>
</comment>
<dbReference type="EMBL" id="JAQQFM010000005">
    <property type="protein sequence ID" value="MFL9925048.1"/>
    <property type="molecule type" value="Genomic_DNA"/>
</dbReference>
<keyword evidence="3" id="KW-1185">Reference proteome</keyword>
<dbReference type="SMART" id="SM00530">
    <property type="entry name" value="HTH_XRE"/>
    <property type="match status" value="1"/>
</dbReference>
<dbReference type="SUPFAM" id="SSF47413">
    <property type="entry name" value="lambda repressor-like DNA-binding domains"/>
    <property type="match status" value="1"/>
</dbReference>
<evidence type="ECO:0000259" key="1">
    <source>
        <dbReference type="PROSITE" id="PS50943"/>
    </source>
</evidence>
<dbReference type="CDD" id="cd00093">
    <property type="entry name" value="HTH_XRE"/>
    <property type="match status" value="1"/>
</dbReference>